<dbReference type="EMBL" id="JAYGHT010000017">
    <property type="protein sequence ID" value="MEA5518872.1"/>
    <property type="molecule type" value="Genomic_DNA"/>
</dbReference>
<dbReference type="InterPro" id="IPR024983">
    <property type="entry name" value="CHAT_dom"/>
</dbReference>
<organism evidence="3 4">
    <name type="scientific">Limnoraphis robusta CCNP1315</name>
    <dbReference type="NCBI Taxonomy" id="3110306"/>
    <lineage>
        <taxon>Bacteria</taxon>
        <taxon>Bacillati</taxon>
        <taxon>Cyanobacteriota</taxon>
        <taxon>Cyanophyceae</taxon>
        <taxon>Oscillatoriophycideae</taxon>
        <taxon>Oscillatoriales</taxon>
        <taxon>Sirenicapillariaceae</taxon>
        <taxon>Limnoraphis</taxon>
    </lineage>
</organism>
<evidence type="ECO:0000256" key="1">
    <source>
        <dbReference type="SAM" id="MobiDB-lite"/>
    </source>
</evidence>
<dbReference type="Pfam" id="PF12770">
    <property type="entry name" value="CHAT"/>
    <property type="match status" value="1"/>
</dbReference>
<feature type="region of interest" description="Disordered" evidence="1">
    <location>
        <begin position="184"/>
        <end position="218"/>
    </location>
</feature>
<name>A0ABU5TVD9_9CYAN</name>
<sequence>MKKILILSANPKNTSHLRLDEELREIKNTLQLSPNTDDFKIITESAVRVDDLTRFLSHHQPTIVHFSGHGSGSDGLVLEDYSGEIKLVSTQALAKLFDLFQQQVECVLLNACYSEEQATAIYQHIDCVVGMNRAIGDQAAIKFSIGFYTALAAGRNYQDCFQMGCTSIDLQGIPEFLTPEIKIRRRRDQTPVNSEKDNSVKNDNKSGQESSVSVGGRAKDSVIIRGDRKVGQDRSVVVGNDVTGSAIITGDNNATKVHYQKTNRLPAPASVNIQAELNALHEILAKLETSDRRKIDNAFEDAQEEINKPQPDKDEVGKALDRAFDYAKKAEGFASIVAKLQPHVAKTTAWLGENWHKLLGLVN</sequence>
<feature type="domain" description="CHAT" evidence="2">
    <location>
        <begin position="9"/>
        <end position="158"/>
    </location>
</feature>
<proteinExistence type="predicted"/>
<protein>
    <submittedName>
        <fullName evidence="3">CHAT domain-containing protein</fullName>
    </submittedName>
</protein>
<feature type="compositionally biased region" description="Basic and acidic residues" evidence="1">
    <location>
        <begin position="194"/>
        <end position="206"/>
    </location>
</feature>
<evidence type="ECO:0000313" key="3">
    <source>
        <dbReference type="EMBL" id="MEA5518872.1"/>
    </source>
</evidence>
<reference evidence="3 4" key="1">
    <citation type="submission" date="2023-12" db="EMBL/GenBank/DDBJ databases">
        <title>Baltic Sea Cyanobacteria.</title>
        <authorList>
            <person name="Delbaje E."/>
            <person name="Fewer D.P."/>
            <person name="Shishido T.K."/>
        </authorList>
    </citation>
    <scope>NUCLEOTIDE SEQUENCE [LARGE SCALE GENOMIC DNA]</scope>
    <source>
        <strain evidence="3 4">CCNP 1315</strain>
    </source>
</reference>
<evidence type="ECO:0000259" key="2">
    <source>
        <dbReference type="Pfam" id="PF12770"/>
    </source>
</evidence>
<gene>
    <name evidence="3" type="ORF">VB854_07920</name>
</gene>
<comment type="caution">
    <text evidence="3">The sequence shown here is derived from an EMBL/GenBank/DDBJ whole genome shotgun (WGS) entry which is preliminary data.</text>
</comment>
<keyword evidence="4" id="KW-1185">Reference proteome</keyword>
<dbReference type="Proteomes" id="UP001301728">
    <property type="component" value="Unassembled WGS sequence"/>
</dbReference>
<evidence type="ECO:0000313" key="4">
    <source>
        <dbReference type="Proteomes" id="UP001301728"/>
    </source>
</evidence>
<dbReference type="RefSeq" id="WP_323275758.1">
    <property type="nucleotide sequence ID" value="NZ_JAYGHT010000017.1"/>
</dbReference>
<accession>A0ABU5TVD9</accession>